<dbReference type="Gene3D" id="3.40.50.10320">
    <property type="entry name" value="LmbE-like"/>
    <property type="match status" value="1"/>
</dbReference>
<evidence type="ECO:0008006" key="2">
    <source>
        <dbReference type="Google" id="ProtNLM"/>
    </source>
</evidence>
<dbReference type="InterPro" id="IPR024078">
    <property type="entry name" value="LmbE-like_dom_sf"/>
</dbReference>
<dbReference type="EMBL" id="UINC01190859">
    <property type="protein sequence ID" value="SVE05216.1"/>
    <property type="molecule type" value="Genomic_DNA"/>
</dbReference>
<sequence>IGVTDARFLGYDDDIPLPKEEIIYDIADVILDVRPDIVITHNPYDEVPAHANATKMVTLAMEAAKGFRPERPARPHTARQVFYYTQHGRPANETVFARVPTTLIDITEVVHKKARAMNRFRSQWYGEDRPTQRKLGEVLDGGMHSVIARVPYAEHFIVQNPEVYKHLPLSEYGTELANKSGPEQYEYMTQMLLDTYQ</sequence>
<feature type="non-terminal residue" evidence="1">
    <location>
        <position position="1"/>
    </location>
</feature>
<proteinExistence type="predicted"/>
<dbReference type="SUPFAM" id="SSF102588">
    <property type="entry name" value="LmbE-like"/>
    <property type="match status" value="1"/>
</dbReference>
<gene>
    <name evidence="1" type="ORF">METZ01_LOCUS458070</name>
</gene>
<evidence type="ECO:0000313" key="1">
    <source>
        <dbReference type="EMBL" id="SVE05216.1"/>
    </source>
</evidence>
<protein>
    <recommendedName>
        <fullName evidence="2">GlcNAc-PI de-N-acetylase</fullName>
    </recommendedName>
</protein>
<accession>A0A383ABH3</accession>
<organism evidence="1">
    <name type="scientific">marine metagenome</name>
    <dbReference type="NCBI Taxonomy" id="408172"/>
    <lineage>
        <taxon>unclassified sequences</taxon>
        <taxon>metagenomes</taxon>
        <taxon>ecological metagenomes</taxon>
    </lineage>
</organism>
<reference evidence="1" key="1">
    <citation type="submission" date="2018-05" db="EMBL/GenBank/DDBJ databases">
        <authorList>
            <person name="Lanie J.A."/>
            <person name="Ng W.-L."/>
            <person name="Kazmierczak K.M."/>
            <person name="Andrzejewski T.M."/>
            <person name="Davidsen T.M."/>
            <person name="Wayne K.J."/>
            <person name="Tettelin H."/>
            <person name="Glass J.I."/>
            <person name="Rusch D."/>
            <person name="Podicherti R."/>
            <person name="Tsui H.-C.T."/>
            <person name="Winkler M.E."/>
        </authorList>
    </citation>
    <scope>NUCLEOTIDE SEQUENCE</scope>
</reference>
<name>A0A383ABH3_9ZZZZ</name>
<dbReference type="AlphaFoldDB" id="A0A383ABH3"/>